<gene>
    <name evidence="2" type="ORF">RHOBADRAFT_45297</name>
</gene>
<dbReference type="EMBL" id="KQ474081">
    <property type="protein sequence ID" value="KPV74001.1"/>
    <property type="molecule type" value="Genomic_DNA"/>
</dbReference>
<feature type="region of interest" description="Disordered" evidence="1">
    <location>
        <begin position="1"/>
        <end position="23"/>
    </location>
</feature>
<organism evidence="2 3">
    <name type="scientific">Rhodotorula graminis (strain WP1)</name>
    <dbReference type="NCBI Taxonomy" id="578459"/>
    <lineage>
        <taxon>Eukaryota</taxon>
        <taxon>Fungi</taxon>
        <taxon>Dikarya</taxon>
        <taxon>Basidiomycota</taxon>
        <taxon>Pucciniomycotina</taxon>
        <taxon>Microbotryomycetes</taxon>
        <taxon>Sporidiobolales</taxon>
        <taxon>Sporidiobolaceae</taxon>
        <taxon>Rhodotorula</taxon>
    </lineage>
</organism>
<name>A0A0P9H1W5_RHOGW</name>
<evidence type="ECO:0000313" key="3">
    <source>
        <dbReference type="Proteomes" id="UP000053890"/>
    </source>
</evidence>
<evidence type="ECO:0000256" key="1">
    <source>
        <dbReference type="SAM" id="MobiDB-lite"/>
    </source>
</evidence>
<accession>A0A0P9H1W5</accession>
<dbReference type="RefSeq" id="XP_018270050.1">
    <property type="nucleotide sequence ID" value="XM_018414579.1"/>
</dbReference>
<feature type="compositionally biased region" description="Low complexity" evidence="1">
    <location>
        <begin position="7"/>
        <end position="17"/>
    </location>
</feature>
<dbReference type="Proteomes" id="UP000053890">
    <property type="component" value="Unassembled WGS sequence"/>
</dbReference>
<dbReference type="GeneID" id="28975027"/>
<proteinExistence type="predicted"/>
<dbReference type="AlphaFoldDB" id="A0A0P9H1W5"/>
<keyword evidence="3" id="KW-1185">Reference proteome</keyword>
<sequence>MPRARARSPFSRSTSFTNSQMPRAAALTKEAKLANAWSSVDKALAGTPWTSRDALPHKLPVGASEPMVKMLATAIRIAKGLDEHGVQQLDPPPSAVQVAERWTRFARDASRGSRCPKWTSTDLKMALAQARKDQRAGNVAPALAKTDEGLAGDIASLQTGFHSLQQAVAQLADSVRLLPDVVEARQDEARCNEARRKEYRASRASEFHFSPDVDRKVAMFEPQAAGPSK</sequence>
<reference evidence="2 3" key="1">
    <citation type="journal article" date="2015" name="Front. Microbiol.">
        <title>Genome sequence of the plant growth promoting endophytic yeast Rhodotorula graminis WP1.</title>
        <authorList>
            <person name="Firrincieli A."/>
            <person name="Otillar R."/>
            <person name="Salamov A."/>
            <person name="Schmutz J."/>
            <person name="Khan Z."/>
            <person name="Redman R.S."/>
            <person name="Fleck N.D."/>
            <person name="Lindquist E."/>
            <person name="Grigoriev I.V."/>
            <person name="Doty S.L."/>
        </authorList>
    </citation>
    <scope>NUCLEOTIDE SEQUENCE [LARGE SCALE GENOMIC DNA]</scope>
    <source>
        <strain evidence="2 3">WP1</strain>
    </source>
</reference>
<evidence type="ECO:0000313" key="2">
    <source>
        <dbReference type="EMBL" id="KPV74001.1"/>
    </source>
</evidence>
<protein>
    <submittedName>
        <fullName evidence="2">Uncharacterized protein</fullName>
    </submittedName>
</protein>